<dbReference type="SUPFAM" id="SSF54076">
    <property type="entry name" value="RNase A-like"/>
    <property type="match status" value="1"/>
</dbReference>
<dbReference type="Gene3D" id="3.10.130.10">
    <property type="entry name" value="Ribonuclease A-like domain"/>
    <property type="match status" value="1"/>
</dbReference>
<reference evidence="8" key="5">
    <citation type="submission" date="2025-05" db="UniProtKB">
        <authorList>
            <consortium name="Ensembl"/>
        </authorList>
    </citation>
    <scope>IDENTIFICATION</scope>
    <source>
        <strain evidence="8">2N</strain>
    </source>
</reference>
<dbReference type="OrthoDB" id="9824991at2759"/>
<keyword evidence="4 5" id="KW-0732">Signal</keyword>
<dbReference type="InterPro" id="IPR023412">
    <property type="entry name" value="RNaseA_domain"/>
</dbReference>
<reference evidence="7" key="2">
    <citation type="journal article" date="2014" name="Mol. Genet. Genomics">
        <title>Comparative genomic analysis of eutherian ribonuclease A genes.</title>
        <authorList>
            <person name="Premzl M."/>
        </authorList>
    </citation>
    <scope>NUCLEOTIDE SEQUENCE</scope>
</reference>
<protein>
    <submittedName>
        <fullName evidence="7">Ribonuclease A I1</fullName>
    </submittedName>
    <submittedName>
        <fullName evidence="8">Ribonuclease A family member 12 (inactive)</fullName>
    </submittedName>
</protein>
<evidence type="ECO:0000256" key="1">
    <source>
        <dbReference type="ARBA" id="ARBA00004613"/>
    </source>
</evidence>
<dbReference type="VEuPathDB" id="HostDB:ENSCPOG00000014342"/>
<evidence type="ECO:0000313" key="9">
    <source>
        <dbReference type="Proteomes" id="UP000005447"/>
    </source>
</evidence>
<reference evidence="7" key="3">
    <citation type="journal article" date="2016" name="Data Brief">
        <title>Curated eutherian third party data gene data sets.</title>
        <authorList>
            <person name="Premzl M."/>
        </authorList>
    </citation>
    <scope>NUCLEOTIDE SEQUENCE</scope>
</reference>
<comment type="similarity">
    <text evidence="2">Belongs to the pancreatic ribonuclease family.</text>
</comment>
<gene>
    <name evidence="8" type="primary">RNASE12</name>
    <name evidence="7" type="synonym">RAI1</name>
</gene>
<dbReference type="Proteomes" id="UP000005447">
    <property type="component" value="Unassembled WGS sequence"/>
</dbReference>
<evidence type="ECO:0000256" key="2">
    <source>
        <dbReference type="ARBA" id="ARBA00005600"/>
    </source>
</evidence>
<dbReference type="PANTHER" id="PTHR11437">
    <property type="entry name" value="RIBONUCLEASE"/>
    <property type="match status" value="1"/>
</dbReference>
<evidence type="ECO:0000313" key="8">
    <source>
        <dbReference type="Ensembl" id="ENSCPOP00000012918.2"/>
    </source>
</evidence>
<evidence type="ECO:0000256" key="4">
    <source>
        <dbReference type="ARBA" id="ARBA00022729"/>
    </source>
</evidence>
<dbReference type="InterPro" id="IPR001427">
    <property type="entry name" value="RNaseA"/>
</dbReference>
<feature type="chain" id="PRO_5015092178" evidence="5">
    <location>
        <begin position="20"/>
        <end position="144"/>
    </location>
</feature>
<name>H0VQT2_CAVPO</name>
<dbReference type="EMBL" id="HG328980">
    <property type="protein sequence ID" value="CDG32056.1"/>
    <property type="molecule type" value="Genomic_DNA"/>
</dbReference>
<proteinExistence type="inferred from homology"/>
<dbReference type="GO" id="GO:0004540">
    <property type="term" value="F:RNA nuclease activity"/>
    <property type="evidence" value="ECO:0007669"/>
    <property type="project" value="TreeGrafter"/>
</dbReference>
<dbReference type="GO" id="GO:0003676">
    <property type="term" value="F:nucleic acid binding"/>
    <property type="evidence" value="ECO:0007669"/>
    <property type="project" value="InterPro"/>
</dbReference>
<evidence type="ECO:0000256" key="3">
    <source>
        <dbReference type="ARBA" id="ARBA00022525"/>
    </source>
</evidence>
<comment type="subcellular location">
    <subcellularLocation>
        <location evidence="1">Secreted</location>
    </subcellularLocation>
</comment>
<dbReference type="AlphaFoldDB" id="H0VQT2"/>
<evidence type="ECO:0000259" key="6">
    <source>
        <dbReference type="SMART" id="SM00092"/>
    </source>
</evidence>
<accession>H0VQT2</accession>
<sequence>MTLMVLIFLLLLFWEREPAEEIVVTSIEHLHVDYPKSNPIRYCNSMVLQRVIREPNDTCKKKHVFIHERPQKLNSVCISHRKMVCPSQSTIFCFQSETKFKMTLCQLIGGITYPACRYQVSALEGYVLVTCDNLGPVHFHGYIE</sequence>
<evidence type="ECO:0000313" key="7">
    <source>
        <dbReference type="EMBL" id="CDG32056.1"/>
    </source>
</evidence>
<dbReference type="GeneTree" id="ENSGT00730000111478"/>
<dbReference type="SMART" id="SM00092">
    <property type="entry name" value="RNAse_Pc"/>
    <property type="match status" value="1"/>
</dbReference>
<feature type="domain" description="Ribonuclease A-domain" evidence="6">
    <location>
        <begin position="20"/>
        <end position="143"/>
    </location>
</feature>
<dbReference type="GO" id="GO:0050830">
    <property type="term" value="P:defense response to Gram-positive bacterium"/>
    <property type="evidence" value="ECO:0007669"/>
    <property type="project" value="TreeGrafter"/>
</dbReference>
<dbReference type="PANTHER" id="PTHR11437:SF20">
    <property type="entry name" value="INACTIVE RIBONUCLEASE-LIKE PROTEIN 12-RELATED"/>
    <property type="match status" value="1"/>
</dbReference>
<keyword evidence="3" id="KW-0964">Secreted</keyword>
<dbReference type="Ensembl" id="ENSCPOT00000014484.3">
    <property type="protein sequence ID" value="ENSCPOP00000012918.2"/>
    <property type="gene ID" value="ENSCPOG00000014342.4"/>
</dbReference>
<dbReference type="PRINTS" id="PR00794">
    <property type="entry name" value="RIBONUCLEASE"/>
</dbReference>
<dbReference type="HOGENOM" id="CLU_117006_1_0_1"/>
<evidence type="ECO:0000256" key="5">
    <source>
        <dbReference type="SAM" id="SignalP"/>
    </source>
</evidence>
<dbReference type="FunFam" id="3.10.130.10:FF:000002">
    <property type="entry name" value="Inactive ribonuclease-like protein 10"/>
    <property type="match status" value="1"/>
</dbReference>
<dbReference type="OMA" id="KHVFIHE"/>
<dbReference type="Pfam" id="PF00074">
    <property type="entry name" value="RnaseA"/>
    <property type="match status" value="1"/>
</dbReference>
<dbReference type="EMBL" id="AAKN02019204">
    <property type="status" value="NOT_ANNOTATED_CDS"/>
    <property type="molecule type" value="Genomic_DNA"/>
</dbReference>
<dbReference type="InterPro" id="IPR036816">
    <property type="entry name" value="RNaseA-like_dom_sf"/>
</dbReference>
<dbReference type="eggNOG" id="ENOG502T3VJ">
    <property type="taxonomic scope" value="Eukaryota"/>
</dbReference>
<reference evidence="9" key="1">
    <citation type="journal article" date="2011" name="Nature">
        <title>A high-resolution map of human evolutionary constraint using 29 mammals.</title>
        <authorList>
            <person name="Lindblad-Toh K."/>
            <person name="Garber M."/>
            <person name="Zuk O."/>
            <person name="Lin M.F."/>
            <person name="Parker B.J."/>
            <person name="Washietl S."/>
            <person name="Kheradpour P."/>
            <person name="Ernst J."/>
            <person name="Jordan G."/>
            <person name="Mauceli E."/>
            <person name="Ward L.D."/>
            <person name="Lowe C.B."/>
            <person name="Holloway A.K."/>
            <person name="Clamp M."/>
            <person name="Gnerre S."/>
            <person name="Alfoldi J."/>
            <person name="Beal K."/>
            <person name="Chang J."/>
            <person name="Clawson H."/>
            <person name="Cuff J."/>
            <person name="Di Palma F."/>
            <person name="Fitzgerald S."/>
            <person name="Flicek P."/>
            <person name="Guttman M."/>
            <person name="Hubisz M.J."/>
            <person name="Jaffe D.B."/>
            <person name="Jungreis I."/>
            <person name="Kent W.J."/>
            <person name="Kostka D."/>
            <person name="Lara M."/>
            <person name="Martins A.L."/>
            <person name="Massingham T."/>
            <person name="Moltke I."/>
            <person name="Raney B.J."/>
            <person name="Rasmussen M.D."/>
            <person name="Robinson J."/>
            <person name="Stark A."/>
            <person name="Vilella A.J."/>
            <person name="Wen J."/>
            <person name="Xie X."/>
            <person name="Zody M.C."/>
            <person name="Baldwin J."/>
            <person name="Bloom T."/>
            <person name="Chin C.W."/>
            <person name="Heiman D."/>
            <person name="Nicol R."/>
            <person name="Nusbaum C."/>
            <person name="Young S."/>
            <person name="Wilkinson J."/>
            <person name="Worley K.C."/>
            <person name="Kovar C.L."/>
            <person name="Muzny D.M."/>
            <person name="Gibbs R.A."/>
            <person name="Cree A."/>
            <person name="Dihn H.H."/>
            <person name="Fowler G."/>
            <person name="Jhangiani S."/>
            <person name="Joshi V."/>
            <person name="Lee S."/>
            <person name="Lewis L.R."/>
            <person name="Nazareth L.V."/>
            <person name="Okwuonu G."/>
            <person name="Santibanez J."/>
            <person name="Warren W.C."/>
            <person name="Mardis E.R."/>
            <person name="Weinstock G.M."/>
            <person name="Wilson R.K."/>
            <person name="Delehaunty K."/>
            <person name="Dooling D."/>
            <person name="Fronik C."/>
            <person name="Fulton L."/>
            <person name="Fulton B."/>
            <person name="Graves T."/>
            <person name="Minx P."/>
            <person name="Sodergren E."/>
            <person name="Birney E."/>
            <person name="Margulies E.H."/>
            <person name="Herrero J."/>
            <person name="Green E.D."/>
            <person name="Haussler D."/>
            <person name="Siepel A."/>
            <person name="Goldman N."/>
            <person name="Pollard K.S."/>
            <person name="Pedersen J.S."/>
            <person name="Lander E.S."/>
            <person name="Kellis M."/>
        </authorList>
    </citation>
    <scope>NUCLEOTIDE SEQUENCE [LARGE SCALE GENOMIC DNA]</scope>
    <source>
        <strain evidence="9">2N</strain>
    </source>
</reference>
<organism evidence="8 9">
    <name type="scientific">Cavia porcellus</name>
    <name type="common">Guinea pig</name>
    <dbReference type="NCBI Taxonomy" id="10141"/>
    <lineage>
        <taxon>Eukaryota</taxon>
        <taxon>Metazoa</taxon>
        <taxon>Chordata</taxon>
        <taxon>Craniata</taxon>
        <taxon>Vertebrata</taxon>
        <taxon>Euteleostomi</taxon>
        <taxon>Mammalia</taxon>
        <taxon>Eutheria</taxon>
        <taxon>Euarchontoglires</taxon>
        <taxon>Glires</taxon>
        <taxon>Rodentia</taxon>
        <taxon>Hystricomorpha</taxon>
        <taxon>Caviidae</taxon>
        <taxon>Cavia</taxon>
    </lineage>
</organism>
<feature type="signal peptide" evidence="5">
    <location>
        <begin position="1"/>
        <end position="19"/>
    </location>
</feature>
<keyword evidence="9" id="KW-1185">Reference proteome</keyword>
<dbReference type="GO" id="GO:0005576">
    <property type="term" value="C:extracellular region"/>
    <property type="evidence" value="ECO:0007669"/>
    <property type="project" value="UniProtKB-SubCell"/>
</dbReference>
<reference evidence="7" key="4">
    <citation type="journal article" date="2019" name="Gene Rep">
        <title>Eutherian third-party data gene collections.</title>
        <authorList>
            <person name="Premzl M."/>
        </authorList>
    </citation>
    <scope>NUCLEOTIDE SEQUENCE</scope>
</reference>
<dbReference type="Bgee" id="ENSCPOG00000014342">
    <property type="expression patterns" value="Expressed in ovary"/>
</dbReference>